<proteinExistence type="inferred from homology"/>
<evidence type="ECO:0000313" key="8">
    <source>
        <dbReference type="Proteomes" id="UP000178650"/>
    </source>
</evidence>
<sequence>MKKYVFVIFFSLFLFISGNAFAHAPDLVYLRAGDVQINNPEISQAFYDELKGQLKNYFINSDKSFELYINLLVPEAENPNGKYSAKIFQGEEQIFELDGNSAEWKEYYENFGRDYYLRGPELDKRLPAGNYKIEVYSKDNLGKYVLVIGKKEIFTWQNILNTFWQLPLLKLQFFKTDVLQFFLTPFGIAGVGAIGGLLIFIAIIYWLVGAIKTFIKHNQAKTLLLTSAGMQMKNEIIKLLQKPAYDITVAFISTAHKIRKEQDPDYSNEDLHIMRDEMGFNVQEVDIDGKKESEVMELLKLKDIIFVAGGNTFYLLNAMRKCNFERVIRKLLKEGKVYIGASAGSIVAGKTIKTAAGFDENLVRLKNLKGLNLVPFDIFVHYQPEHAELIKQKIKSDRKRKKLKILTDEQAILVQGREVSLIGEGEAIVI</sequence>
<evidence type="ECO:0000256" key="5">
    <source>
        <dbReference type="SAM" id="Phobius"/>
    </source>
</evidence>
<name>A0A1G2IX53_9BACT</name>
<dbReference type="STRING" id="1802223.A2358_00535"/>
<keyword evidence="6" id="KW-0732">Signal</keyword>
<protein>
    <recommendedName>
        <fullName evidence="9">Peptidase S51 dipeptidase E</fullName>
    </recommendedName>
</protein>
<dbReference type="InterPro" id="IPR029062">
    <property type="entry name" value="Class_I_gatase-like"/>
</dbReference>
<evidence type="ECO:0000313" key="7">
    <source>
        <dbReference type="EMBL" id="OGZ79434.1"/>
    </source>
</evidence>
<feature type="signal peptide" evidence="6">
    <location>
        <begin position="1"/>
        <end position="22"/>
    </location>
</feature>
<dbReference type="SUPFAM" id="SSF52317">
    <property type="entry name" value="Class I glutamine amidotransferase-like"/>
    <property type="match status" value="1"/>
</dbReference>
<keyword evidence="2" id="KW-0645">Protease</keyword>
<dbReference type="Pfam" id="PF03575">
    <property type="entry name" value="Peptidase_S51"/>
    <property type="match status" value="1"/>
</dbReference>
<comment type="similarity">
    <text evidence="1">Belongs to the peptidase S51 family.</text>
</comment>
<evidence type="ECO:0008006" key="9">
    <source>
        <dbReference type="Google" id="ProtNLM"/>
    </source>
</evidence>
<accession>A0A1G2IX53</accession>
<dbReference type="PANTHER" id="PTHR20842">
    <property type="entry name" value="PROTEASE S51 ALPHA-ASPARTYL DIPEPTIDASE"/>
    <property type="match status" value="1"/>
</dbReference>
<dbReference type="AlphaFoldDB" id="A0A1G2IX53"/>
<dbReference type="Gene3D" id="3.40.50.880">
    <property type="match status" value="1"/>
</dbReference>
<feature type="transmembrane region" description="Helical" evidence="5">
    <location>
        <begin position="181"/>
        <end position="208"/>
    </location>
</feature>
<dbReference type="PANTHER" id="PTHR20842:SF0">
    <property type="entry name" value="ALPHA-ASPARTYL DIPEPTIDASE"/>
    <property type="match status" value="1"/>
</dbReference>
<dbReference type="EMBL" id="MHPJ01000004">
    <property type="protein sequence ID" value="OGZ79434.1"/>
    <property type="molecule type" value="Genomic_DNA"/>
</dbReference>
<keyword evidence="5" id="KW-1133">Transmembrane helix</keyword>
<dbReference type="GO" id="GO:0006508">
    <property type="term" value="P:proteolysis"/>
    <property type="evidence" value="ECO:0007669"/>
    <property type="project" value="UniProtKB-KW"/>
</dbReference>
<keyword evidence="5" id="KW-0812">Transmembrane</keyword>
<evidence type="ECO:0000256" key="2">
    <source>
        <dbReference type="ARBA" id="ARBA00022670"/>
    </source>
</evidence>
<dbReference type="Proteomes" id="UP000178650">
    <property type="component" value="Unassembled WGS sequence"/>
</dbReference>
<organism evidence="7 8">
    <name type="scientific">Candidatus Staskawiczbacteria bacterium RIFOXYB1_FULL_37_44</name>
    <dbReference type="NCBI Taxonomy" id="1802223"/>
    <lineage>
        <taxon>Bacteria</taxon>
        <taxon>Candidatus Staskawicziibacteriota</taxon>
    </lineage>
</organism>
<evidence type="ECO:0000256" key="6">
    <source>
        <dbReference type="SAM" id="SignalP"/>
    </source>
</evidence>
<dbReference type="GO" id="GO:0008236">
    <property type="term" value="F:serine-type peptidase activity"/>
    <property type="evidence" value="ECO:0007669"/>
    <property type="project" value="UniProtKB-KW"/>
</dbReference>
<dbReference type="InterPro" id="IPR005320">
    <property type="entry name" value="Peptidase_S51"/>
</dbReference>
<keyword evidence="5" id="KW-0472">Membrane</keyword>
<comment type="caution">
    <text evidence="7">The sequence shown here is derived from an EMBL/GenBank/DDBJ whole genome shotgun (WGS) entry which is preliminary data.</text>
</comment>
<evidence type="ECO:0000256" key="1">
    <source>
        <dbReference type="ARBA" id="ARBA00006534"/>
    </source>
</evidence>
<keyword evidence="3" id="KW-0378">Hydrolase</keyword>
<evidence type="ECO:0000256" key="4">
    <source>
        <dbReference type="ARBA" id="ARBA00022825"/>
    </source>
</evidence>
<feature type="chain" id="PRO_5009583288" description="Peptidase S51 dipeptidase E" evidence="6">
    <location>
        <begin position="23"/>
        <end position="430"/>
    </location>
</feature>
<evidence type="ECO:0000256" key="3">
    <source>
        <dbReference type="ARBA" id="ARBA00022801"/>
    </source>
</evidence>
<reference evidence="7 8" key="1">
    <citation type="journal article" date="2016" name="Nat. Commun.">
        <title>Thousands of microbial genomes shed light on interconnected biogeochemical processes in an aquifer system.</title>
        <authorList>
            <person name="Anantharaman K."/>
            <person name="Brown C.T."/>
            <person name="Hug L.A."/>
            <person name="Sharon I."/>
            <person name="Castelle C.J."/>
            <person name="Probst A.J."/>
            <person name="Thomas B.C."/>
            <person name="Singh A."/>
            <person name="Wilkins M.J."/>
            <person name="Karaoz U."/>
            <person name="Brodie E.L."/>
            <person name="Williams K.H."/>
            <person name="Hubbard S.S."/>
            <person name="Banfield J.F."/>
        </authorList>
    </citation>
    <scope>NUCLEOTIDE SEQUENCE [LARGE SCALE GENOMIC DNA]</scope>
</reference>
<gene>
    <name evidence="7" type="ORF">A2358_00535</name>
</gene>
<keyword evidence="4" id="KW-0720">Serine protease</keyword>